<evidence type="ECO:0000313" key="3">
    <source>
        <dbReference type="Proteomes" id="UP001071777"/>
    </source>
</evidence>
<dbReference type="Proteomes" id="UP001071777">
    <property type="component" value="Unassembled WGS sequence"/>
</dbReference>
<gene>
    <name evidence="2" type="ORF">OJ252_556</name>
</gene>
<feature type="compositionally biased region" description="Basic and acidic residues" evidence="1">
    <location>
        <begin position="84"/>
        <end position="96"/>
    </location>
</feature>
<feature type="region of interest" description="Disordered" evidence="1">
    <location>
        <begin position="68"/>
        <end position="225"/>
    </location>
</feature>
<organism evidence="2 3">
    <name type="scientific">Cryptosporidium canis</name>
    <dbReference type="NCBI Taxonomy" id="195482"/>
    <lineage>
        <taxon>Eukaryota</taxon>
        <taxon>Sar</taxon>
        <taxon>Alveolata</taxon>
        <taxon>Apicomplexa</taxon>
        <taxon>Conoidasida</taxon>
        <taxon>Coccidia</taxon>
        <taxon>Eucoccidiorida</taxon>
        <taxon>Eimeriorina</taxon>
        <taxon>Cryptosporidiidae</taxon>
        <taxon>Cryptosporidium</taxon>
    </lineage>
</organism>
<dbReference type="EMBL" id="JAPCXB010000019">
    <property type="protein sequence ID" value="KAJ1614558.1"/>
    <property type="molecule type" value="Genomic_DNA"/>
</dbReference>
<comment type="caution">
    <text evidence="2">The sequence shown here is derived from an EMBL/GenBank/DDBJ whole genome shotgun (WGS) entry which is preliminary data.</text>
</comment>
<evidence type="ECO:0000256" key="1">
    <source>
        <dbReference type="SAM" id="MobiDB-lite"/>
    </source>
</evidence>
<protein>
    <submittedName>
        <fullName evidence="2">Uncharacterized protein</fullName>
    </submittedName>
</protein>
<evidence type="ECO:0000313" key="2">
    <source>
        <dbReference type="EMBL" id="KAJ1614558.1"/>
    </source>
</evidence>
<name>A0ABQ8PAI6_9CRYT</name>
<sequence length="604" mass="68815">MEGAHYQRGSFGEYDEMDSIYGIEGLNINGEYTYGEIAEDVGPVPASHFGVYNFDSDDAEISKEISKGFGIKSETDGSQTETEGAVKEKGGEDHIKTPPKRPFLRKGEGKSLVISNSRKASGESVKRGSRAGESNSSARPFPSSLANKRHESSNRPKRPGISRGGKLDSLFLGVDDPNVKVSNEGQSFNHMESEEDFGEMEWEVDRHSERQTNNENDRERSKVAGVEQERNYDQLIQQKLDLLDEKMEYIHQTHEEMMRKKTLLAKERKLLESHKVTFEKELRTKFEKSKQEIESEKRRLERENNKLTKDKIALNDQVVRLKMTIKAKDAEINRLTKEITSMEKKEKERENSRARATSTRKESGEKPTEKSKPKNQKIGELESSNFAGNSSITPLTTNLQTTTSISSNSSGSFIDRDLLIEEYLASFDFEKELDLLYGILSTCFEYTGEGEDFTTLPGIPNDVGKPWCDIEKPYKIQRDDDMRTITFKFPSGLVEIVFYDEQGDSVCPKNTRKLLWTHLGWCILVYPNGDIKAIKPDRNITYHYVEKDIVKCVVGMNDLLNYDGEFTKLHLSKFLSLGQLQCVDPETRKTYIIHSDMSKQIFNG</sequence>
<feature type="compositionally biased region" description="Basic and acidic residues" evidence="1">
    <location>
        <begin position="203"/>
        <end position="225"/>
    </location>
</feature>
<feature type="region of interest" description="Disordered" evidence="1">
    <location>
        <begin position="341"/>
        <end position="394"/>
    </location>
</feature>
<feature type="compositionally biased region" description="Polar residues" evidence="1">
    <location>
        <begin position="180"/>
        <end position="190"/>
    </location>
</feature>
<keyword evidence="3" id="KW-1185">Reference proteome</keyword>
<feature type="compositionally biased region" description="Basic and acidic residues" evidence="1">
    <location>
        <begin position="341"/>
        <end position="380"/>
    </location>
</feature>
<accession>A0ABQ8PAI6</accession>
<reference evidence="2" key="1">
    <citation type="submission" date="2022-10" db="EMBL/GenBank/DDBJ databases">
        <title>Adaptive evolution leads to modifications in subtelomeric GC content in a zoonotic Cryptosporidium species.</title>
        <authorList>
            <person name="Li J."/>
            <person name="Feng Y."/>
            <person name="Xiao L."/>
        </authorList>
    </citation>
    <scope>NUCLEOTIDE SEQUENCE</scope>
    <source>
        <strain evidence="2">25894</strain>
    </source>
</reference>
<feature type="compositionally biased region" description="Acidic residues" evidence="1">
    <location>
        <begin position="193"/>
        <end position="202"/>
    </location>
</feature>
<proteinExistence type="predicted"/>